<feature type="region of interest" description="Disordered" evidence="1">
    <location>
        <begin position="1"/>
        <end position="94"/>
    </location>
</feature>
<dbReference type="Proteomes" id="UP000799640">
    <property type="component" value="Unassembled WGS sequence"/>
</dbReference>
<evidence type="ECO:0000256" key="1">
    <source>
        <dbReference type="SAM" id="MobiDB-lite"/>
    </source>
</evidence>
<accession>A0A6G1I910</accession>
<sequence length="161" mass="18044">MSPQHHQHQHNQHHQHQHHEDHTHPTHAYHHIMRPHPDTHSEMPGGSCGTDAMLSSSKITPLDADVKRHVPHAPFGSGSTGYDYDIDESRIEPLGGHGQYQHPLPHADSQGVVGRDRVIATSKIEPFDHKGPAGNMTYGVDQEMVDKARIEPLSEVREQMD</sequence>
<keyword evidence="3" id="KW-1185">Reference proteome</keyword>
<name>A0A6G1I910_9PEZI</name>
<protein>
    <submittedName>
        <fullName evidence="2">Uncharacterized protein</fullName>
    </submittedName>
</protein>
<proteinExistence type="predicted"/>
<reference evidence="2" key="1">
    <citation type="journal article" date="2020" name="Stud. Mycol.">
        <title>101 Dothideomycetes genomes: a test case for predicting lifestyles and emergence of pathogens.</title>
        <authorList>
            <person name="Haridas S."/>
            <person name="Albert R."/>
            <person name="Binder M."/>
            <person name="Bloem J."/>
            <person name="Labutti K."/>
            <person name="Salamov A."/>
            <person name="Andreopoulos B."/>
            <person name="Baker S."/>
            <person name="Barry K."/>
            <person name="Bills G."/>
            <person name="Bluhm B."/>
            <person name="Cannon C."/>
            <person name="Castanera R."/>
            <person name="Culley D."/>
            <person name="Daum C."/>
            <person name="Ezra D."/>
            <person name="Gonzalez J."/>
            <person name="Henrissat B."/>
            <person name="Kuo A."/>
            <person name="Liang C."/>
            <person name="Lipzen A."/>
            <person name="Lutzoni F."/>
            <person name="Magnuson J."/>
            <person name="Mondo S."/>
            <person name="Nolan M."/>
            <person name="Ohm R."/>
            <person name="Pangilinan J."/>
            <person name="Park H.-J."/>
            <person name="Ramirez L."/>
            <person name="Alfaro M."/>
            <person name="Sun H."/>
            <person name="Tritt A."/>
            <person name="Yoshinaga Y."/>
            <person name="Zwiers L.-H."/>
            <person name="Turgeon B."/>
            <person name="Goodwin S."/>
            <person name="Spatafora J."/>
            <person name="Crous P."/>
            <person name="Grigoriev I."/>
        </authorList>
    </citation>
    <scope>NUCLEOTIDE SEQUENCE</scope>
    <source>
        <strain evidence="2">CBS 262.69</strain>
    </source>
</reference>
<feature type="compositionally biased region" description="Basic residues" evidence="1">
    <location>
        <begin position="25"/>
        <end position="34"/>
    </location>
</feature>
<feature type="compositionally biased region" description="Basic residues" evidence="1">
    <location>
        <begin position="1"/>
        <end position="17"/>
    </location>
</feature>
<dbReference type="EMBL" id="ML996688">
    <property type="protein sequence ID" value="KAF2404664.1"/>
    <property type="molecule type" value="Genomic_DNA"/>
</dbReference>
<dbReference type="OrthoDB" id="5273701at2759"/>
<dbReference type="AlphaFoldDB" id="A0A6G1I910"/>
<evidence type="ECO:0000313" key="2">
    <source>
        <dbReference type="EMBL" id="KAF2404664.1"/>
    </source>
</evidence>
<gene>
    <name evidence="2" type="ORF">EJ06DRAFT_215195</name>
</gene>
<organism evidence="2 3">
    <name type="scientific">Trichodelitschia bisporula</name>
    <dbReference type="NCBI Taxonomy" id="703511"/>
    <lineage>
        <taxon>Eukaryota</taxon>
        <taxon>Fungi</taxon>
        <taxon>Dikarya</taxon>
        <taxon>Ascomycota</taxon>
        <taxon>Pezizomycotina</taxon>
        <taxon>Dothideomycetes</taxon>
        <taxon>Dothideomycetes incertae sedis</taxon>
        <taxon>Phaeotrichales</taxon>
        <taxon>Phaeotrichaceae</taxon>
        <taxon>Trichodelitschia</taxon>
    </lineage>
</organism>
<evidence type="ECO:0000313" key="3">
    <source>
        <dbReference type="Proteomes" id="UP000799640"/>
    </source>
</evidence>